<dbReference type="PANTHER" id="PTHR35809:SF1">
    <property type="entry name" value="ARCHAETIDYLSERINE DECARBOXYLASE PROENZYME-RELATED"/>
    <property type="match status" value="1"/>
</dbReference>
<dbReference type="UniPathway" id="UPA00558">
    <property type="reaction ID" value="UER00616"/>
</dbReference>
<evidence type="ECO:0000256" key="12">
    <source>
        <dbReference type="SAM" id="Phobius"/>
    </source>
</evidence>
<keyword evidence="8 11" id="KW-0456">Lyase</keyword>
<feature type="chain" id="PRO_5027186948" description="Phosphatidylserine decarboxylase alpha chain" evidence="11">
    <location>
        <begin position="182"/>
        <end position="225"/>
    </location>
</feature>
<protein>
    <recommendedName>
        <fullName evidence="11">Phosphatidylserine decarboxylase proenzyme</fullName>
        <ecNumber evidence="11">4.1.1.65</ecNumber>
    </recommendedName>
    <component>
        <recommendedName>
            <fullName evidence="11">Phosphatidylserine decarboxylase alpha chain</fullName>
        </recommendedName>
    </component>
    <component>
        <recommendedName>
            <fullName evidence="11">Phosphatidylserine decarboxylase beta chain</fullName>
        </recommendedName>
    </component>
</protein>
<evidence type="ECO:0000256" key="6">
    <source>
        <dbReference type="ARBA" id="ARBA00023145"/>
    </source>
</evidence>
<dbReference type="PROSITE" id="PS51257">
    <property type="entry name" value="PROKAR_LIPOPROTEIN"/>
    <property type="match status" value="1"/>
</dbReference>
<name>A0A6P1G9N1_9RICK</name>
<dbReference type="GO" id="GO:0006646">
    <property type="term" value="P:phosphatidylethanolamine biosynthetic process"/>
    <property type="evidence" value="ECO:0007669"/>
    <property type="project" value="UniProtKB-UniRule"/>
</dbReference>
<keyword evidence="5 11" id="KW-0472">Membrane</keyword>
<dbReference type="InterPro" id="IPR033175">
    <property type="entry name" value="PSD-A"/>
</dbReference>
<evidence type="ECO:0000256" key="5">
    <source>
        <dbReference type="ARBA" id="ARBA00023136"/>
    </source>
</evidence>
<keyword evidence="9 11" id="KW-1208">Phospholipid metabolism</keyword>
<dbReference type="EMBL" id="CP047224">
    <property type="protein sequence ID" value="QHD65032.1"/>
    <property type="molecule type" value="Genomic_DNA"/>
</dbReference>
<evidence type="ECO:0000256" key="10">
    <source>
        <dbReference type="ARBA" id="ARBA00023317"/>
    </source>
</evidence>
<dbReference type="GO" id="GO:0005886">
    <property type="term" value="C:plasma membrane"/>
    <property type="evidence" value="ECO:0007669"/>
    <property type="project" value="UniProtKB-SubCell"/>
</dbReference>
<dbReference type="KEGG" id="nef:GP480_00955"/>
<evidence type="ECO:0000256" key="11">
    <source>
        <dbReference type="HAMAP-Rule" id="MF_00664"/>
    </source>
</evidence>
<keyword evidence="10 11" id="KW-0670">Pyruvate</keyword>
<evidence type="ECO:0000256" key="8">
    <source>
        <dbReference type="ARBA" id="ARBA00023239"/>
    </source>
</evidence>
<evidence type="ECO:0000256" key="7">
    <source>
        <dbReference type="ARBA" id="ARBA00023209"/>
    </source>
</evidence>
<sequence length="225" mass="24825">MTKFSLHKEGLLTISVALACTAVAFFFVPALGLCGICVTALVVYFFRDPQRAIAVSKDFVLSPADGLICKIESALPPQSSELVEEMQKVSIYLSPLNVHVNRIPVDGTVRKLHYVPGKNLRADYDSSEDANERQETLIEMVDGRKVVVVQQTGFLARRVVCDLKKDQQVFAGKRFGIIKFGSRVTIYIPKSMPLLVSEGQTVVAGETIVALLNETVSFVTERFLD</sequence>
<comment type="PTM">
    <text evidence="11">Is synthesized initially as an inactive proenzyme. Formation of the active enzyme involves a self-maturation process in which the active site pyruvoyl group is generated from an internal serine residue via an autocatalytic post-translational modification. Two non-identical subunits are generated from the proenzyme in this reaction, and the pyruvate is formed at the N-terminus of the alpha chain, which is derived from the carboxyl end of the proenzyme. The post-translation cleavage follows an unusual pathway, termed non-hydrolytic serinolysis, in which the side chain hydroxyl group of the serine supplies its oxygen atom to form the C-terminus of the beta chain, while the remainder of the serine residue undergoes an oxidative deamination to produce ammonia and the pyruvoyl prosthetic group on the alpha chain.</text>
</comment>
<keyword evidence="12" id="KW-1133">Transmembrane helix</keyword>
<evidence type="ECO:0000256" key="2">
    <source>
        <dbReference type="ARBA" id="ARBA00022516"/>
    </source>
</evidence>
<comment type="function">
    <text evidence="11">Catalyzes the formation of phosphatidylethanolamine (PtdEtn) from phosphatidylserine (PtdSer).</text>
</comment>
<keyword evidence="4 11" id="KW-0443">Lipid metabolism</keyword>
<feature type="active site" description="Schiff-base intermediate with substrate; via pyruvic acid" evidence="11">
    <location>
        <position position="182"/>
    </location>
</feature>
<organism evidence="13 14">
    <name type="scientific">Neorickettsia findlayensis</name>
    <dbReference type="NCBI Taxonomy" id="2686014"/>
    <lineage>
        <taxon>Bacteria</taxon>
        <taxon>Pseudomonadati</taxon>
        <taxon>Pseudomonadota</taxon>
        <taxon>Alphaproteobacteria</taxon>
        <taxon>Rickettsiales</taxon>
        <taxon>Anaplasmataceae</taxon>
        <taxon>Neorickettsia</taxon>
    </lineage>
</organism>
<dbReference type="RefSeq" id="WP_160095044.1">
    <property type="nucleotide sequence ID" value="NZ_CP047224.1"/>
</dbReference>
<evidence type="ECO:0000256" key="1">
    <source>
        <dbReference type="ARBA" id="ARBA00022475"/>
    </source>
</evidence>
<reference evidence="13 14" key="2">
    <citation type="journal article" date="2020" name="MBio">
        <title>Isolation and Molecular Analysis of a Novel Neorickettsia Species That Causes Potomac Horse Fever.</title>
        <authorList>
            <person name="Teymournejad O."/>
            <person name="Lin M."/>
            <person name="Bekebrede H."/>
            <person name="Kamr A."/>
            <person name="Toribio R.E."/>
            <person name="Arroyo L.G."/>
            <person name="Baird J.D."/>
            <person name="Rikihisa Y."/>
        </authorList>
    </citation>
    <scope>NUCLEOTIDE SEQUENCE [LARGE SCALE GENOMIC DNA]</scope>
    <source>
        <strain evidence="13 14">Fin17</strain>
    </source>
</reference>
<keyword evidence="12" id="KW-0812">Transmembrane</keyword>
<feature type="transmembrane region" description="Helical" evidence="12">
    <location>
        <begin position="12"/>
        <end position="45"/>
    </location>
</feature>
<comment type="cofactor">
    <cofactor evidence="11">
        <name>pyruvate</name>
        <dbReference type="ChEBI" id="CHEBI:15361"/>
    </cofactor>
    <text evidence="11">Binds 1 pyruvoyl group covalently per subunit.</text>
</comment>
<keyword evidence="3 11" id="KW-0210">Decarboxylase</keyword>
<dbReference type="AlphaFoldDB" id="A0A6P1G9N1"/>
<keyword evidence="6 11" id="KW-0865">Zymogen</keyword>
<comment type="pathway">
    <text evidence="11">Phospholipid metabolism; phosphatidylethanolamine biosynthesis; phosphatidylethanolamine from CDP-diacylglycerol: step 2/2.</text>
</comment>
<keyword evidence="7 11" id="KW-0594">Phospholipid biosynthesis</keyword>
<evidence type="ECO:0000313" key="14">
    <source>
        <dbReference type="Proteomes" id="UP000464912"/>
    </source>
</evidence>
<gene>
    <name evidence="11" type="primary">psd</name>
    <name evidence="13" type="ORF">GP480_00955</name>
</gene>
<dbReference type="GO" id="GO:0004609">
    <property type="term" value="F:phosphatidylserine decarboxylase activity"/>
    <property type="evidence" value="ECO:0007669"/>
    <property type="project" value="UniProtKB-UniRule"/>
</dbReference>
<comment type="catalytic activity">
    <reaction evidence="11">
        <text>a 1,2-diacyl-sn-glycero-3-phospho-L-serine + H(+) = a 1,2-diacyl-sn-glycero-3-phosphoethanolamine + CO2</text>
        <dbReference type="Rhea" id="RHEA:20828"/>
        <dbReference type="ChEBI" id="CHEBI:15378"/>
        <dbReference type="ChEBI" id="CHEBI:16526"/>
        <dbReference type="ChEBI" id="CHEBI:57262"/>
        <dbReference type="ChEBI" id="CHEBI:64612"/>
        <dbReference type="EC" id="4.1.1.65"/>
    </reaction>
</comment>
<comment type="subunit">
    <text evidence="11">Heterodimer of a large membrane-associated beta subunit and a small pyruvoyl-containing alpha subunit.</text>
</comment>
<dbReference type="PANTHER" id="PTHR35809">
    <property type="entry name" value="ARCHAETIDYLSERINE DECARBOXYLASE PROENZYME-RELATED"/>
    <property type="match status" value="1"/>
</dbReference>
<proteinExistence type="inferred from homology"/>
<reference evidence="13 14" key="1">
    <citation type="journal article" date="2020" name="MBio">
        <title>Erratum for Teymournejad et al., 'Isolation and Molecular Analysis of a Novel Neorickettsia Species That Causes Potomac Horse Fever'.</title>
        <authorList>
            <person name="Teymournejad O."/>
            <person name="Lin M."/>
            <person name="Bekebrede H."/>
            <person name="Kamr A."/>
            <person name="Toribio R.E."/>
            <person name="Arroyo L.G."/>
            <person name="Baird J.D."/>
            <person name="Rikihisa Y."/>
        </authorList>
    </citation>
    <scope>NUCLEOTIDE SEQUENCE [LARGE SCALE GENOMIC DNA]</scope>
    <source>
        <strain evidence="13 14">Fin17</strain>
    </source>
</reference>
<keyword evidence="1 11" id="KW-1003">Cell membrane</keyword>
<keyword evidence="14" id="KW-1185">Reference proteome</keyword>
<dbReference type="Pfam" id="PF02666">
    <property type="entry name" value="PS_Dcarbxylase"/>
    <property type="match status" value="1"/>
</dbReference>
<feature type="site" description="Cleavage (non-hydrolytic); by autocatalysis" evidence="11">
    <location>
        <begin position="181"/>
        <end position="182"/>
    </location>
</feature>
<evidence type="ECO:0000256" key="4">
    <source>
        <dbReference type="ARBA" id="ARBA00023098"/>
    </source>
</evidence>
<accession>A0A6P1G9N1</accession>
<keyword evidence="2 11" id="KW-0444">Lipid biosynthesis</keyword>
<dbReference type="EC" id="4.1.1.65" evidence="11"/>
<dbReference type="HAMAP" id="MF_00664">
    <property type="entry name" value="PS_decarb_PSD_A"/>
    <property type="match status" value="1"/>
</dbReference>
<evidence type="ECO:0000256" key="9">
    <source>
        <dbReference type="ARBA" id="ARBA00023264"/>
    </source>
</evidence>
<evidence type="ECO:0000256" key="3">
    <source>
        <dbReference type="ARBA" id="ARBA00022793"/>
    </source>
</evidence>
<evidence type="ECO:0000313" key="13">
    <source>
        <dbReference type="EMBL" id="QHD65032.1"/>
    </source>
</evidence>
<feature type="chain" id="PRO_5027186947" description="Phosphatidylserine decarboxylase beta chain" evidence="11">
    <location>
        <begin position="1"/>
        <end position="181"/>
    </location>
</feature>
<dbReference type="InterPro" id="IPR003817">
    <property type="entry name" value="PS_Dcarbxylase"/>
</dbReference>
<feature type="modified residue" description="Pyruvic acid (Ser); by autocatalysis" evidence="11">
    <location>
        <position position="182"/>
    </location>
</feature>
<dbReference type="Proteomes" id="UP000464912">
    <property type="component" value="Chromosome"/>
</dbReference>
<comment type="similarity">
    <text evidence="11">Belongs to the phosphatidylserine decarboxylase family. PSD-A subfamily.</text>
</comment>
<comment type="subcellular location">
    <subcellularLocation>
        <location evidence="11">Cell membrane</location>
        <topology evidence="11">Peripheral membrane protein</topology>
    </subcellularLocation>
</comment>